<dbReference type="SUPFAM" id="SSF56219">
    <property type="entry name" value="DNase I-like"/>
    <property type="match status" value="1"/>
</dbReference>
<reference evidence="1 2" key="1">
    <citation type="submission" date="2019-02" db="EMBL/GenBank/DDBJ databases">
        <title>Deep-cultivation of Planctomycetes and their phenomic and genomic characterization uncovers novel biology.</title>
        <authorList>
            <person name="Wiegand S."/>
            <person name="Jogler M."/>
            <person name="Boedeker C."/>
            <person name="Pinto D."/>
            <person name="Vollmers J."/>
            <person name="Rivas-Marin E."/>
            <person name="Kohn T."/>
            <person name="Peeters S.H."/>
            <person name="Heuer A."/>
            <person name="Rast P."/>
            <person name="Oberbeckmann S."/>
            <person name="Bunk B."/>
            <person name="Jeske O."/>
            <person name="Meyerdierks A."/>
            <person name="Storesund J.E."/>
            <person name="Kallscheuer N."/>
            <person name="Luecker S."/>
            <person name="Lage O.M."/>
            <person name="Pohl T."/>
            <person name="Merkel B.J."/>
            <person name="Hornburger P."/>
            <person name="Mueller R.-W."/>
            <person name="Bruemmer F."/>
            <person name="Labrenz M."/>
            <person name="Spormann A.M."/>
            <person name="Op den Camp H."/>
            <person name="Overmann J."/>
            <person name="Amann R."/>
            <person name="Jetten M.S.M."/>
            <person name="Mascher T."/>
            <person name="Medema M.H."/>
            <person name="Devos D.P."/>
            <person name="Kaster A.-K."/>
            <person name="Ovreas L."/>
            <person name="Rohde M."/>
            <person name="Galperin M.Y."/>
            <person name="Jogler C."/>
        </authorList>
    </citation>
    <scope>NUCLEOTIDE SEQUENCE [LARGE SCALE GENOMIC DNA]</scope>
    <source>
        <strain evidence="1 2">Mal33</strain>
    </source>
</reference>
<evidence type="ECO:0000313" key="2">
    <source>
        <dbReference type="Proteomes" id="UP000316770"/>
    </source>
</evidence>
<dbReference type="RefSeq" id="WP_232530153.1">
    <property type="nucleotide sequence ID" value="NZ_CP036318.1"/>
</dbReference>
<dbReference type="Gene3D" id="3.60.10.10">
    <property type="entry name" value="Endonuclease/exonuclease/phosphatase"/>
    <property type="match status" value="1"/>
</dbReference>
<proteinExistence type="predicted"/>
<evidence type="ECO:0000313" key="1">
    <source>
        <dbReference type="EMBL" id="QDV56276.1"/>
    </source>
</evidence>
<dbReference type="InterPro" id="IPR036691">
    <property type="entry name" value="Endo/exonu/phosph_ase_sf"/>
</dbReference>
<dbReference type="AlphaFoldDB" id="A0A518IT57"/>
<protein>
    <recommendedName>
        <fullName evidence="3">Endonuclease/Exonuclease/phosphatase family protein</fullName>
    </recommendedName>
</protein>
<name>A0A518IT57_9BACT</name>
<dbReference type="Proteomes" id="UP000316770">
    <property type="component" value="Chromosome"/>
</dbReference>
<keyword evidence="2" id="KW-1185">Reference proteome</keyword>
<dbReference type="EMBL" id="CP036318">
    <property type="protein sequence ID" value="QDV56276.1"/>
    <property type="molecule type" value="Genomic_DNA"/>
</dbReference>
<evidence type="ECO:0008006" key="3">
    <source>
        <dbReference type="Google" id="ProtNLM"/>
    </source>
</evidence>
<sequence>MPISRRQFCGAVGASIAAANSNLFADDSKPKPKPKPKPLRVIAYNIYKCTGWPDQRQLAQQAVAKGQMAKRLAMELALHDPDIINFSESPSEKLTKEVAELLGMNHVRFPSGGNWPGTLLSKFEITESQNAPMKGERPKELFTRHWGRATVKLTSGDPLIVHSAHL</sequence>
<organism evidence="1 2">
    <name type="scientific">Rosistilla oblonga</name>
    <dbReference type="NCBI Taxonomy" id="2527990"/>
    <lineage>
        <taxon>Bacteria</taxon>
        <taxon>Pseudomonadati</taxon>
        <taxon>Planctomycetota</taxon>
        <taxon>Planctomycetia</taxon>
        <taxon>Pirellulales</taxon>
        <taxon>Pirellulaceae</taxon>
        <taxon>Rosistilla</taxon>
    </lineage>
</organism>
<gene>
    <name evidence="1" type="ORF">Mal33_22580</name>
</gene>
<accession>A0A518IT57</accession>